<dbReference type="CDD" id="cd18026">
    <property type="entry name" value="DEXHc_POLQ-like"/>
    <property type="match status" value="1"/>
</dbReference>
<keyword evidence="9" id="KW-1185">Reference proteome</keyword>
<dbReference type="InterPro" id="IPR019368">
    <property type="entry name" value="Ribosomal_mS29"/>
</dbReference>
<dbReference type="SUPFAM" id="SSF52540">
    <property type="entry name" value="P-loop containing nucleoside triphosphate hydrolases"/>
    <property type="match status" value="3"/>
</dbReference>
<dbReference type="Pfam" id="PF21099">
    <property type="entry name" value="POLQ_helical"/>
    <property type="match status" value="1"/>
</dbReference>
<feature type="region of interest" description="Disordered" evidence="5">
    <location>
        <begin position="959"/>
        <end position="994"/>
    </location>
</feature>
<accession>A0AAW1RQ61</accession>
<dbReference type="Proteomes" id="UP001438707">
    <property type="component" value="Unassembled WGS sequence"/>
</dbReference>
<feature type="region of interest" description="Disordered" evidence="5">
    <location>
        <begin position="1831"/>
        <end position="1923"/>
    </location>
</feature>
<gene>
    <name evidence="8" type="ORF">WJX74_007629</name>
</gene>
<feature type="domain" description="Helicase ATP-binding" evidence="6">
    <location>
        <begin position="121"/>
        <end position="302"/>
    </location>
</feature>
<keyword evidence="1" id="KW-0547">Nucleotide-binding</keyword>
<keyword evidence="4" id="KW-0067">ATP-binding</keyword>
<evidence type="ECO:0000313" key="9">
    <source>
        <dbReference type="Proteomes" id="UP001438707"/>
    </source>
</evidence>
<dbReference type="SUPFAM" id="SSF158702">
    <property type="entry name" value="Sec63 N-terminal domain-like"/>
    <property type="match status" value="1"/>
</dbReference>
<dbReference type="InterPro" id="IPR027417">
    <property type="entry name" value="P-loop_NTPase"/>
</dbReference>
<feature type="region of interest" description="Disordered" evidence="5">
    <location>
        <begin position="2016"/>
        <end position="2064"/>
    </location>
</feature>
<dbReference type="SMART" id="SM00487">
    <property type="entry name" value="DEXDc"/>
    <property type="match status" value="1"/>
</dbReference>
<dbReference type="PROSITE" id="PS51194">
    <property type="entry name" value="HELICASE_CTER"/>
    <property type="match status" value="1"/>
</dbReference>
<evidence type="ECO:0000259" key="7">
    <source>
        <dbReference type="PROSITE" id="PS51194"/>
    </source>
</evidence>
<feature type="compositionally biased region" description="Low complexity" evidence="5">
    <location>
        <begin position="1906"/>
        <end position="1915"/>
    </location>
</feature>
<name>A0AAW1RQ61_9CHLO</name>
<dbReference type="PANTHER" id="PTHR47961:SF6">
    <property type="entry name" value="DNA-DIRECTED DNA POLYMERASE"/>
    <property type="match status" value="1"/>
</dbReference>
<keyword evidence="2" id="KW-0378">Hydrolase</keyword>
<dbReference type="SMART" id="SM00382">
    <property type="entry name" value="AAA"/>
    <property type="match status" value="2"/>
</dbReference>
<dbReference type="CDD" id="cd18795">
    <property type="entry name" value="SF2_C_Ski2"/>
    <property type="match status" value="1"/>
</dbReference>
<feature type="compositionally biased region" description="Low complexity" evidence="5">
    <location>
        <begin position="2228"/>
        <end position="2245"/>
    </location>
</feature>
<feature type="region of interest" description="Disordered" evidence="5">
    <location>
        <begin position="2225"/>
        <end position="2245"/>
    </location>
</feature>
<protein>
    <recommendedName>
        <fullName evidence="10">DNA-directed DNA polymerase</fullName>
    </recommendedName>
</protein>
<dbReference type="InterPro" id="IPR001650">
    <property type="entry name" value="Helicase_C-like"/>
</dbReference>
<feature type="compositionally biased region" description="Polar residues" evidence="5">
    <location>
        <begin position="970"/>
        <end position="981"/>
    </location>
</feature>
<dbReference type="InterPro" id="IPR003593">
    <property type="entry name" value="AAA+_ATPase"/>
</dbReference>
<feature type="compositionally biased region" description="Low complexity" evidence="5">
    <location>
        <begin position="2032"/>
        <end position="2046"/>
    </location>
</feature>
<dbReference type="Pfam" id="PF10236">
    <property type="entry name" value="DAP3"/>
    <property type="match status" value="1"/>
</dbReference>
<evidence type="ECO:0000256" key="1">
    <source>
        <dbReference type="ARBA" id="ARBA00022741"/>
    </source>
</evidence>
<feature type="domain" description="Helicase C-terminal" evidence="7">
    <location>
        <begin position="350"/>
        <end position="546"/>
    </location>
</feature>
<organism evidence="8 9">
    <name type="scientific">Apatococcus lobatus</name>
    <dbReference type="NCBI Taxonomy" id="904363"/>
    <lineage>
        <taxon>Eukaryota</taxon>
        <taxon>Viridiplantae</taxon>
        <taxon>Chlorophyta</taxon>
        <taxon>core chlorophytes</taxon>
        <taxon>Trebouxiophyceae</taxon>
        <taxon>Chlorellales</taxon>
        <taxon>Chlorellaceae</taxon>
        <taxon>Apatococcus</taxon>
    </lineage>
</organism>
<dbReference type="Gene3D" id="1.10.3380.20">
    <property type="match status" value="1"/>
</dbReference>
<evidence type="ECO:0000259" key="6">
    <source>
        <dbReference type="PROSITE" id="PS51192"/>
    </source>
</evidence>
<dbReference type="GO" id="GO:0003676">
    <property type="term" value="F:nucleic acid binding"/>
    <property type="evidence" value="ECO:0007669"/>
    <property type="project" value="InterPro"/>
</dbReference>
<feature type="region of interest" description="Disordered" evidence="5">
    <location>
        <begin position="2078"/>
        <end position="2113"/>
    </location>
</feature>
<evidence type="ECO:0000256" key="3">
    <source>
        <dbReference type="ARBA" id="ARBA00022806"/>
    </source>
</evidence>
<sequence>MTGSSSKDLCSAEGKQAAGNHWPVVPDRHVFGGPGSAETARLASFKEDQLLLEDGQDELQRGRSQPGSLQQQQAISNSIEVADEATSLKLDLDAWQLPPAITQGLKAHGIQKMYPWQAAALQCGADGSNLVYSAPTSGGKSLVADILLMRRLLPARSSKRKSQIRRAIMMLPYISLVSERAADLAKKLNPAKTTVQGYFGLNDSGTPLSARGEDVAVCTIEKANVAINKLIQEKRLGELACVIVDELHMVSDASRGKVLEVCLTKLLAAPEARQIQIIGMSATMAGLEAMCQWLRARLFVTDFRPVPLQEYAVFAGQVHSKVARSKLVEGQCPLVPTRSLAEGQCSPADSLACLVLEAAEDKSPVLVFCASRKSTQTCALALHAKLQAFASTTILSDRKAEREALITEMREAMAGFANLELEQVMQSGIGFHHAGMTSEERRIVEEGYRAGALLILMATSTVAAGVNLPAKRVILRNLRQGPVEVSRAQYLQMVGRAGRAGLCTSGEAFVLGEGEAHSLVGDWQPICSLLTADLPQITSQLIPALERPPVGGGPVAATSGPIPSADTLSGSVEGSCTLLPKQLSQPTLGLAAVGHPKSGASWDCRHLQQLLLEAVAIGLVQTSHDIQRLLEHTLVFTEKPYTMIHSNTMQALFSLSKDQHLLMLEMPAKHWKLTGIGRAVYDSVMPPDLAVQMYQELESKILQGFSLHEPLQAIFVLLGAGKTPVNSIFDWSYWHKKFLGLSASNVAVGKRLGIHEGQILQHLSGRSAAVRNGKAAAGICQDHARFASACMLNELLCEVPAWLVAEEWGAPQKLTAAGVSRGELQKLQAELAQLAAMAALMCASAGWWMAEVPFTQLSQSAAAGVRPDLIELSQVPGIRPDEARILHDAHLRSPGQLAAADEEHVAEQLAKGLQRTMQDRRQASAMIAPRGFSVGKAMAKRHAKRIVSAARIYHLEHGRAAAGSAEDTTDMTQAESSTQNARARMKGSVRAHEPAEPCTGMAQVAILGPDIDVAILGEVKAMFSQQTVALQMLGTTHQQQDKPGLSAQGQLPHVGESSSTLQGAALCCQALQIVILIWQKEGHRSQVTLDLFQAIIADAAILAGHELSSQQGLANLQQHSWKTARDTAVASSLLSGLQAHQHCGIDQLQAQWAHQLSVRLPVLPEGIARACQTALVVHSAHLPLFRDLSSHPHLLQVYEQCALPSAAIAASTSQNGVKLILEEVKALLGLEEQARQQCLGALANLLGQIPRLDHPAAIRVLLQQRTGLAVPFADHRADLRTWLVPLQLQTYQGSPQHFQLVSSIAALMRHDVTIKALEHLETNATELFQHCTCPGTKANAGSEPGSSNLAAAIVPEALTTSREWLSKASVQEQLTSGSLPAEVGVDGLPVAVLVSELQHVRLPLPLASHTLPGQHKIAGLLLTIDDDEPRTMLDFDENRPGQGAGWRGSGTHHKSQAAVRLPMALHSNGWLETQVVAVDCCAIHAFTPQGLRATACSWLGHPALSIQHAASWRPAQPALAHPAHGPEVDPKEATGLCSGAFKWAADIDADMLDASFAELVLPDTAAAGPRDTGHCLLWLPHSLRGLLHPQPCPSDTTPVLVSLMPLHLEVTALAHMSQEPSLLRALQSRDPLLAAADFCSQIEDQAHQSSAARPRLTQDQAICGLQALIHGWPMSVLASRLRCATGGAAAIFKNLLATLPQLASWRARIEALDSPSCALATLSGRHISLNCKGANKTRQAISILCHEAAEDIAMHFTAAMGNLTAQACAGVNGKLPNLKAGLGQLLAGLLRLQRTTRPGSVSSCGNSLNELASAGLLALARPQFCQQRLHVDQTQAQDAKPTTPASNKAAPSSKGKPATVLESKREYRRQQQQQKKQGQGQGQLPPAGRPQPWPQADGANRGLRLPQLPDAAPAAPSAPPEPVIETRRRIVATEATVHQLQREQHTNLYFPVPASTLSEAFRSRTEGPAAYLPPTGCAGLQGEYEHTGKEYVMLRSCIDALIQIAAKAGPLPIAPGAAMSSADPQAGPPETDSAAASDGADPGAASLQSGMEVPAETSVSKSQATSAVADKARAAESAAPAASDAKDGQLRSGSAVPAGGAQSPAVSDSQELEPQLEAGLDGVSRPAPSKPFLPDKHMAAIADLRKLYLVGPSGSGKSVALAILAHWARTSGWLVLYIPTAKALIEGGTFRQHESGGWDNPENARLLLSSLLHHHKAHLDSMPAAATAEAGPDGGEQAAGEGASNSAASLGDIARAAMDPLQDSLPVQAVLDIVDHLLHQNQIPVLLAIDDYPALTLPKTDYGTGTSEIKRRQLSTSELRLAAGLRLMTRDAPNLGLTVCAAHPSSTISPLQPVPLKHAALLSLQRYNRAEVEAAMAWYTAQGKVEDLPDNDDIAWAHQITAGNATELRKLSDLLLLHRGLEDGQLASTA</sequence>
<dbReference type="PROSITE" id="PS51192">
    <property type="entry name" value="HELICASE_ATP_BIND_1"/>
    <property type="match status" value="1"/>
</dbReference>
<dbReference type="Gene3D" id="3.40.50.300">
    <property type="entry name" value="P-loop containing nucleotide triphosphate hydrolases"/>
    <property type="match status" value="2"/>
</dbReference>
<evidence type="ECO:0000313" key="8">
    <source>
        <dbReference type="EMBL" id="KAK9835775.1"/>
    </source>
</evidence>
<dbReference type="GO" id="GO:0005524">
    <property type="term" value="F:ATP binding"/>
    <property type="evidence" value="ECO:0007669"/>
    <property type="project" value="UniProtKB-KW"/>
</dbReference>
<evidence type="ECO:0008006" key="10">
    <source>
        <dbReference type="Google" id="ProtNLM"/>
    </source>
</evidence>
<evidence type="ECO:0000256" key="2">
    <source>
        <dbReference type="ARBA" id="ARBA00022801"/>
    </source>
</evidence>
<dbReference type="PANTHER" id="PTHR47961">
    <property type="entry name" value="DNA POLYMERASE THETA, PUTATIVE (AFU_ORTHOLOGUE AFUA_1G05260)-RELATED"/>
    <property type="match status" value="1"/>
</dbReference>
<reference evidence="8 9" key="1">
    <citation type="journal article" date="2024" name="Nat. Commun.">
        <title>Phylogenomics reveals the evolutionary origins of lichenization in chlorophyte algae.</title>
        <authorList>
            <person name="Puginier C."/>
            <person name="Libourel C."/>
            <person name="Otte J."/>
            <person name="Skaloud P."/>
            <person name="Haon M."/>
            <person name="Grisel S."/>
            <person name="Petersen M."/>
            <person name="Berrin J.G."/>
            <person name="Delaux P.M."/>
            <person name="Dal Grande F."/>
            <person name="Keller J."/>
        </authorList>
    </citation>
    <scope>NUCLEOTIDE SEQUENCE [LARGE SCALE GENOMIC DNA]</scope>
    <source>
        <strain evidence="8 9">SAG 2145</strain>
    </source>
</reference>
<dbReference type="SMART" id="SM00490">
    <property type="entry name" value="HELICc"/>
    <property type="match status" value="1"/>
</dbReference>
<dbReference type="EMBL" id="JALJOS010000008">
    <property type="protein sequence ID" value="KAK9835775.1"/>
    <property type="molecule type" value="Genomic_DNA"/>
</dbReference>
<dbReference type="InterPro" id="IPR011545">
    <property type="entry name" value="DEAD/DEAH_box_helicase_dom"/>
</dbReference>
<dbReference type="InterPro" id="IPR048960">
    <property type="entry name" value="POLQ-like_helical"/>
</dbReference>
<dbReference type="InterPro" id="IPR014001">
    <property type="entry name" value="Helicase_ATP-bd"/>
</dbReference>
<dbReference type="InterPro" id="IPR050474">
    <property type="entry name" value="Hel308_SKI2-like"/>
</dbReference>
<evidence type="ECO:0000256" key="5">
    <source>
        <dbReference type="SAM" id="MobiDB-lite"/>
    </source>
</evidence>
<dbReference type="GO" id="GO:0016787">
    <property type="term" value="F:hydrolase activity"/>
    <property type="evidence" value="ECO:0007669"/>
    <property type="project" value="UniProtKB-KW"/>
</dbReference>
<feature type="region of interest" description="Disordered" evidence="5">
    <location>
        <begin position="1"/>
        <end position="35"/>
    </location>
</feature>
<dbReference type="Pfam" id="PF00270">
    <property type="entry name" value="DEAD"/>
    <property type="match status" value="1"/>
</dbReference>
<dbReference type="Pfam" id="PF00271">
    <property type="entry name" value="Helicase_C"/>
    <property type="match status" value="1"/>
</dbReference>
<evidence type="ECO:0000256" key="4">
    <source>
        <dbReference type="ARBA" id="ARBA00022840"/>
    </source>
</evidence>
<comment type="caution">
    <text evidence="8">The sequence shown here is derived from an EMBL/GenBank/DDBJ whole genome shotgun (WGS) entry which is preliminary data.</text>
</comment>
<proteinExistence type="predicted"/>
<keyword evidence="3" id="KW-0347">Helicase</keyword>
<dbReference type="GO" id="GO:0004386">
    <property type="term" value="F:helicase activity"/>
    <property type="evidence" value="ECO:0007669"/>
    <property type="project" value="UniProtKB-KW"/>
</dbReference>